<dbReference type="OrthoDB" id="10249988at2759"/>
<dbReference type="EMBL" id="CP001949">
    <property type="protein sequence ID" value="ADM11997.1"/>
    <property type="molecule type" value="Genomic_DNA"/>
</dbReference>
<evidence type="ECO:0000313" key="1">
    <source>
        <dbReference type="EMBL" id="ADM11997.1"/>
    </source>
</evidence>
<evidence type="ECO:0000313" key="2">
    <source>
        <dbReference type="Proteomes" id="UP000002313"/>
    </source>
</evidence>
<dbReference type="AlphaFoldDB" id="E0S8K3"/>
<dbReference type="InterPro" id="IPR011012">
    <property type="entry name" value="Longin-like_dom_sf"/>
</dbReference>
<dbReference type="HOGENOM" id="CLU_129942_0_0_1"/>
<dbReference type="VEuPathDB" id="MicrosporidiaDB:Eint_080630"/>
<organism evidence="1 2">
    <name type="scientific">Encephalitozoon intestinalis (strain ATCC 50506)</name>
    <name type="common">Microsporidian parasite</name>
    <name type="synonym">Septata intestinalis</name>
    <dbReference type="NCBI Taxonomy" id="876142"/>
    <lineage>
        <taxon>Eukaryota</taxon>
        <taxon>Fungi</taxon>
        <taxon>Fungi incertae sedis</taxon>
        <taxon>Microsporidia</taxon>
        <taxon>Unikaryonidae</taxon>
        <taxon>Encephalitozoon</taxon>
    </lineage>
</organism>
<sequence length="166" mass="18769">MSLFDVEGLVVASSQGEILYKKVFTKDEGVVEKIVEKTVRDRESIAVFRDRIVMCKRLDEILLIIYSPMEVNEAFVGQAFDEFAAAFVDVVKTPTQERVWKKYDQIVLLVAGFLYEGVIMLGKSDEMLSKLPKRNFEGVDGIKVPKGFASFLHRASRSLNIGNNNK</sequence>
<reference evidence="1 2" key="2">
    <citation type="journal article" date="2012" name="Proc. Natl. Acad. Sci. U.S.A.">
        <title>Gain and loss of multiple functionally related, horizontally transferred genes in the reduced genomes of two microsporidian parasites.</title>
        <authorList>
            <person name="Pombert J.-F."/>
            <person name="Selman M."/>
            <person name="Burki F."/>
            <person name="Bardell F.T."/>
            <person name="Farinelli L."/>
            <person name="Solter L.F."/>
            <person name="Whitman D.W."/>
            <person name="Weiss L.M."/>
            <person name="Corradi N."/>
            <person name="Keeling P.J."/>
        </authorList>
    </citation>
    <scope>NUCLEOTIDE SEQUENCE [LARGE SCALE GENOMIC DNA]</scope>
    <source>
        <strain evidence="1 2">ATCC 50506</strain>
    </source>
</reference>
<dbReference type="KEGG" id="ein:Eint_080630"/>
<dbReference type="Gene3D" id="3.30.450.60">
    <property type="match status" value="1"/>
</dbReference>
<dbReference type="GeneID" id="9698183"/>
<reference evidence="1 2" key="1">
    <citation type="journal article" date="2010" name="Nat. Commun.">
        <title>The complete sequence of the smallest known nuclear genome from the microsporidian Encephalitozoon intestinalis.</title>
        <authorList>
            <person name="Corradi N."/>
            <person name="Pombert J.-F."/>
            <person name="Farinelli L."/>
            <person name="Didier E.S."/>
            <person name="Keeling P.J."/>
        </authorList>
    </citation>
    <scope>NUCLEOTIDE SEQUENCE [LARGE SCALE GENOMIC DNA]</scope>
    <source>
        <strain evidence="1 2">ATCC 50506</strain>
    </source>
</reference>
<dbReference type="RefSeq" id="XP_003073357.1">
    <property type="nucleotide sequence ID" value="XM_003073311.1"/>
</dbReference>
<accession>E0S8K3</accession>
<dbReference type="SUPFAM" id="SSF64356">
    <property type="entry name" value="SNARE-like"/>
    <property type="match status" value="1"/>
</dbReference>
<proteinExistence type="predicted"/>
<name>E0S8K3_ENCIT</name>
<gene>
    <name evidence="1" type="ORF">Eint_080630</name>
</gene>
<dbReference type="Proteomes" id="UP000002313">
    <property type="component" value="Chromosome VIII"/>
</dbReference>
<keyword evidence="2" id="KW-1185">Reference proteome</keyword>
<protein>
    <submittedName>
        <fullName evidence="1">Vesicle coat complex subunit zeta</fullName>
    </submittedName>
</protein>